<dbReference type="GO" id="GO:0003841">
    <property type="term" value="F:1-acylglycerol-3-phosphate O-acyltransferase activity"/>
    <property type="evidence" value="ECO:0007669"/>
    <property type="project" value="TreeGrafter"/>
</dbReference>
<evidence type="ECO:0000256" key="1">
    <source>
        <dbReference type="ARBA" id="ARBA00004141"/>
    </source>
</evidence>
<feature type="transmembrane region" description="Helical" evidence="8">
    <location>
        <begin position="81"/>
        <end position="103"/>
    </location>
</feature>
<accession>A0AAN6EVI9</accession>
<feature type="transmembrane region" description="Helical" evidence="8">
    <location>
        <begin position="378"/>
        <end position="395"/>
    </location>
</feature>
<keyword evidence="5 8" id="KW-0472">Membrane</keyword>
<evidence type="ECO:0000256" key="8">
    <source>
        <dbReference type="SAM" id="Phobius"/>
    </source>
</evidence>
<feature type="compositionally biased region" description="Low complexity" evidence="7">
    <location>
        <begin position="560"/>
        <end position="574"/>
    </location>
</feature>
<dbReference type="AlphaFoldDB" id="A0AAN6EVI9"/>
<keyword evidence="4 8" id="KW-1133">Transmembrane helix</keyword>
<feature type="region of interest" description="Disordered" evidence="7">
    <location>
        <begin position="559"/>
        <end position="593"/>
    </location>
</feature>
<gene>
    <name evidence="9" type="primary">ale1</name>
    <name evidence="9" type="ORF">HRR80_005132</name>
</gene>
<dbReference type="InterPro" id="IPR004299">
    <property type="entry name" value="MBOAT_fam"/>
</dbReference>
<feature type="transmembrane region" description="Helical" evidence="8">
    <location>
        <begin position="416"/>
        <end position="442"/>
    </location>
</feature>
<reference evidence="9" key="1">
    <citation type="submission" date="2023-01" db="EMBL/GenBank/DDBJ databases">
        <title>Exophiala dermititidis isolated from Cystic Fibrosis Patient.</title>
        <authorList>
            <person name="Kurbessoian T."/>
            <person name="Crocker A."/>
            <person name="Murante D."/>
            <person name="Hogan D.A."/>
            <person name="Stajich J.E."/>
        </authorList>
    </citation>
    <scope>NUCLEOTIDE SEQUENCE</scope>
    <source>
        <strain evidence="9">Ex8</strain>
    </source>
</reference>
<comment type="caution">
    <text evidence="9">The sequence shown here is derived from an EMBL/GenBank/DDBJ whole genome shotgun (WGS) entry which is preliminary data.</text>
</comment>
<dbReference type="GO" id="GO:0005783">
    <property type="term" value="C:endoplasmic reticulum"/>
    <property type="evidence" value="ECO:0007669"/>
    <property type="project" value="TreeGrafter"/>
</dbReference>
<evidence type="ECO:0000313" key="9">
    <source>
        <dbReference type="EMBL" id="KAJ8991076.1"/>
    </source>
</evidence>
<dbReference type="Pfam" id="PF03062">
    <property type="entry name" value="MBOAT"/>
    <property type="match status" value="1"/>
</dbReference>
<evidence type="ECO:0000256" key="4">
    <source>
        <dbReference type="ARBA" id="ARBA00022989"/>
    </source>
</evidence>
<feature type="transmembrane region" description="Helical" evidence="8">
    <location>
        <begin position="448"/>
        <end position="468"/>
    </location>
</feature>
<organism evidence="9 10">
    <name type="scientific">Exophiala dermatitidis</name>
    <name type="common">Black yeast-like fungus</name>
    <name type="synonym">Wangiella dermatitidis</name>
    <dbReference type="NCBI Taxonomy" id="5970"/>
    <lineage>
        <taxon>Eukaryota</taxon>
        <taxon>Fungi</taxon>
        <taxon>Dikarya</taxon>
        <taxon>Ascomycota</taxon>
        <taxon>Pezizomycotina</taxon>
        <taxon>Eurotiomycetes</taxon>
        <taxon>Chaetothyriomycetidae</taxon>
        <taxon>Chaetothyriales</taxon>
        <taxon>Herpotrichiellaceae</taxon>
        <taxon>Exophiala</taxon>
    </lineage>
</organism>
<keyword evidence="6 9" id="KW-0012">Acyltransferase</keyword>
<dbReference type="GO" id="GO:0047184">
    <property type="term" value="F:1-acylglycerophosphocholine O-acyltransferase activity"/>
    <property type="evidence" value="ECO:0007669"/>
    <property type="project" value="TreeGrafter"/>
</dbReference>
<evidence type="ECO:0000313" key="10">
    <source>
        <dbReference type="Proteomes" id="UP001161757"/>
    </source>
</evidence>
<dbReference type="GO" id="GO:0030258">
    <property type="term" value="P:lipid modification"/>
    <property type="evidence" value="ECO:0007669"/>
    <property type="project" value="TreeGrafter"/>
</dbReference>
<dbReference type="EMBL" id="JAJGCB010000009">
    <property type="protein sequence ID" value="KAJ8991076.1"/>
    <property type="molecule type" value="Genomic_DNA"/>
</dbReference>
<proteinExistence type="predicted"/>
<dbReference type="PANTHER" id="PTHR13906">
    <property type="entry name" value="PORCUPINE"/>
    <property type="match status" value="1"/>
</dbReference>
<dbReference type="PANTHER" id="PTHR13906:SF4">
    <property type="entry name" value="LYSOPHOSPHOLIPID ACYLTRANSFERASE 6"/>
    <property type="match status" value="1"/>
</dbReference>
<evidence type="ECO:0000256" key="6">
    <source>
        <dbReference type="ARBA" id="ARBA00023315"/>
    </source>
</evidence>
<comment type="subcellular location">
    <subcellularLocation>
        <location evidence="1">Membrane</location>
        <topology evidence="1">Multi-pass membrane protein</topology>
    </subcellularLocation>
</comment>
<dbReference type="Proteomes" id="UP001161757">
    <property type="component" value="Unassembled WGS sequence"/>
</dbReference>
<evidence type="ECO:0000256" key="7">
    <source>
        <dbReference type="SAM" id="MobiDB-lite"/>
    </source>
</evidence>
<sequence length="593" mass="67082">MIPGINPPFVYLAKTIGASVDELKLLAAFLASYPLAGLLKRIPDNKPHWRNMYIVAVSLFYLIGLFDLYDGVRTLLYSSVGAYAIAYYIDGSLMPWIAFLFLMGHLSMNHIQRQILNDPSVVDITGGQMVLVMKLSAFCWNVHDGRLKPELMTDSQKERAIYKMPNLLDYAGYVFFFPSLFAGPAFDFVDYQRFIETTMFEVPPGTKTPPPTRGNRRIPRSGRPAARKAVAGLCWILLFLQFGKWYNVPLTLSDKYMEYSFIRRVWILQMLGFTSRLKYYGVWALTEGACIMAGIGYNGIDPVTGKARWDRTENVNPWGLETAQNSRAYLDNWNKNTNKWLRNYIYLRVTPKGKKPGFRATLATFLTSAFWHGFYPGYYLTFLMGAFIQTVAKNCRRYFRPFFLTPDGSKPTKYKIYYDIASYIATQLAFCFTTAPFVILFFGDSLKVWARVYFYGLVGVLLSMAFFASPAKGYLKKRLAKRNHPYVQKTVAQETNYPPSLGIPSDPGREIDEAIDEIRQEVEARRRRGSSVTMPTGEGLKRAVEARVGRNISFPEFKLGSTAAANTTASTGASEPEVGTEGAGLTPNDKKLQ</sequence>
<feature type="transmembrane region" description="Helical" evidence="8">
    <location>
        <begin position="23"/>
        <end position="39"/>
    </location>
</feature>
<evidence type="ECO:0000256" key="3">
    <source>
        <dbReference type="ARBA" id="ARBA00022692"/>
    </source>
</evidence>
<keyword evidence="2" id="KW-0808">Transferase</keyword>
<feature type="transmembrane region" description="Helical" evidence="8">
    <location>
        <begin position="51"/>
        <end position="69"/>
    </location>
</feature>
<evidence type="ECO:0000256" key="5">
    <source>
        <dbReference type="ARBA" id="ARBA00023136"/>
    </source>
</evidence>
<evidence type="ECO:0000256" key="2">
    <source>
        <dbReference type="ARBA" id="ARBA00022679"/>
    </source>
</evidence>
<dbReference type="GO" id="GO:0046474">
    <property type="term" value="P:glycerophospholipid biosynthetic process"/>
    <property type="evidence" value="ECO:0007669"/>
    <property type="project" value="TreeGrafter"/>
</dbReference>
<protein>
    <submittedName>
        <fullName evidence="9">Lysophospholipid acyltransferase</fullName>
    </submittedName>
</protein>
<dbReference type="GO" id="GO:0016020">
    <property type="term" value="C:membrane"/>
    <property type="evidence" value="ECO:0007669"/>
    <property type="project" value="UniProtKB-SubCell"/>
</dbReference>
<name>A0AAN6EVI9_EXODE</name>
<keyword evidence="3 8" id="KW-0812">Transmembrane</keyword>
<dbReference type="InterPro" id="IPR049941">
    <property type="entry name" value="LPLAT_7/PORCN-like"/>
</dbReference>